<evidence type="ECO:0000256" key="2">
    <source>
        <dbReference type="ARBA" id="ARBA00022729"/>
    </source>
</evidence>
<dbReference type="PANTHER" id="PTHR30332:SF24">
    <property type="entry name" value="SECRETIN GSPD-RELATED"/>
    <property type="match status" value="1"/>
</dbReference>
<protein>
    <submittedName>
        <fullName evidence="8">PilN family type IVB pilus formation outer membrane protein</fullName>
    </submittedName>
</protein>
<feature type="chain" id="PRO_5017483305" evidence="5">
    <location>
        <begin position="22"/>
        <end position="546"/>
    </location>
</feature>
<evidence type="ECO:0000259" key="7">
    <source>
        <dbReference type="Pfam" id="PF07655"/>
    </source>
</evidence>
<feature type="region of interest" description="Disordered" evidence="4">
    <location>
        <begin position="218"/>
        <end position="240"/>
    </location>
</feature>
<evidence type="ECO:0000256" key="1">
    <source>
        <dbReference type="ARBA" id="ARBA00004370"/>
    </source>
</evidence>
<dbReference type="GO" id="GO:0009306">
    <property type="term" value="P:protein secretion"/>
    <property type="evidence" value="ECO:0007669"/>
    <property type="project" value="InterPro"/>
</dbReference>
<comment type="subcellular location">
    <subcellularLocation>
        <location evidence="1">Membrane</location>
    </subcellularLocation>
</comment>
<dbReference type="InterPro" id="IPR013359">
    <property type="entry name" value="Pilus_4B_PilN"/>
</dbReference>
<name>A0A3A3FFL0_9BURK</name>
<proteinExistence type="predicted"/>
<keyword evidence="2 5" id="KW-0732">Signal</keyword>
<dbReference type="GO" id="GO:0019867">
    <property type="term" value="C:outer membrane"/>
    <property type="evidence" value="ECO:0007669"/>
    <property type="project" value="InterPro"/>
</dbReference>
<dbReference type="InterPro" id="IPR011514">
    <property type="entry name" value="Secretin_N_2"/>
</dbReference>
<sequence length="546" mass="56512">MRLATLTALTACLLLAGCADLPEKITGSFTNSATRSDRLVKSVGQVETTVKAASPVTHENGVWLASAPIKIDKQAMLPAAFNASATFDRSVGSLSEFAERITLRSGIAARVTPDALAASARAVGGNTGTVASPPPTTNGSRVPPLSPPSGLAGGFGANHSDMRIVYPSGTLKGLLDTAAARFGVSWKYADNAIQFFHTDTRTFQINAIPGDSAVSATVASGSTAGEGGGQDGSAAGGANANNSQNTAVKSQLSVFASIEKTIGAMLSSYGKVVASPATGSITVTDTPDSLSRIAHFVDTENKALSRQVMINVTVLGVTLDDSDSYGVNWNLVYGDLSRRYGIQNSFAGTPGSNAFSAAILATASSKLAGSSVVIEALSRQGRVRRETTASVVTLNNQPVPVQVAKQTSYLKSSQTTITANVGSSTTLNPGTVTSGFNMTILPHLLTNGTVMLQFSTDISSLRRMSEVSSNNSLIQTPELDTRNFLQRVAMRSGETLIVSGFEQVADDLDRNGVGTPRNFLLGGGFKAQAAKEVIVILITPIAMPGA</sequence>
<dbReference type="InterPro" id="IPR050810">
    <property type="entry name" value="Bact_Secretion_Sys_Channel"/>
</dbReference>
<evidence type="ECO:0000259" key="6">
    <source>
        <dbReference type="Pfam" id="PF00263"/>
    </source>
</evidence>
<evidence type="ECO:0000256" key="5">
    <source>
        <dbReference type="SAM" id="SignalP"/>
    </source>
</evidence>
<dbReference type="PROSITE" id="PS51257">
    <property type="entry name" value="PROKAR_LIPOPROTEIN"/>
    <property type="match status" value="1"/>
</dbReference>
<evidence type="ECO:0000313" key="9">
    <source>
        <dbReference type="Proteomes" id="UP000265955"/>
    </source>
</evidence>
<dbReference type="OrthoDB" id="6638496at2"/>
<dbReference type="PANTHER" id="PTHR30332">
    <property type="entry name" value="PROBABLE GENERAL SECRETION PATHWAY PROTEIN D"/>
    <property type="match status" value="1"/>
</dbReference>
<keyword evidence="3" id="KW-0472">Membrane</keyword>
<evidence type="ECO:0000256" key="4">
    <source>
        <dbReference type="SAM" id="MobiDB-lite"/>
    </source>
</evidence>
<accession>A0A3A3FFL0</accession>
<organism evidence="8 9">
    <name type="scientific">Noviherbaspirillum saxi</name>
    <dbReference type="NCBI Taxonomy" id="2320863"/>
    <lineage>
        <taxon>Bacteria</taxon>
        <taxon>Pseudomonadati</taxon>
        <taxon>Pseudomonadota</taxon>
        <taxon>Betaproteobacteria</taxon>
        <taxon>Burkholderiales</taxon>
        <taxon>Oxalobacteraceae</taxon>
        <taxon>Noviherbaspirillum</taxon>
    </lineage>
</organism>
<dbReference type="AlphaFoldDB" id="A0A3A3FFL0"/>
<gene>
    <name evidence="8" type="ORF">D3871_26110</name>
</gene>
<reference evidence="9" key="1">
    <citation type="submission" date="2018-09" db="EMBL/GenBank/DDBJ databases">
        <authorList>
            <person name="Zhu H."/>
        </authorList>
    </citation>
    <scope>NUCLEOTIDE SEQUENCE [LARGE SCALE GENOMIC DNA]</scope>
    <source>
        <strain evidence="9">K1R23-30</strain>
    </source>
</reference>
<feature type="domain" description="Type II/III secretion system secretin-like" evidence="6">
    <location>
        <begin position="376"/>
        <end position="515"/>
    </location>
</feature>
<feature type="compositionally biased region" description="Gly residues" evidence="4">
    <location>
        <begin position="224"/>
        <end position="235"/>
    </location>
</feature>
<dbReference type="InterPro" id="IPR004846">
    <property type="entry name" value="T2SS/T3SS_dom"/>
</dbReference>
<evidence type="ECO:0000313" key="8">
    <source>
        <dbReference type="EMBL" id="RJF92121.1"/>
    </source>
</evidence>
<dbReference type="GO" id="GO:0009297">
    <property type="term" value="P:pilus assembly"/>
    <property type="evidence" value="ECO:0007669"/>
    <property type="project" value="InterPro"/>
</dbReference>
<feature type="region of interest" description="Disordered" evidence="4">
    <location>
        <begin position="124"/>
        <end position="144"/>
    </location>
</feature>
<dbReference type="Pfam" id="PF07655">
    <property type="entry name" value="Secretin_N_2"/>
    <property type="match status" value="1"/>
</dbReference>
<feature type="signal peptide" evidence="5">
    <location>
        <begin position="1"/>
        <end position="21"/>
    </location>
</feature>
<dbReference type="NCBIfam" id="TIGR02520">
    <property type="entry name" value="pilus_B_mal_scr"/>
    <property type="match status" value="1"/>
</dbReference>
<comment type="caution">
    <text evidence="8">The sequence shown here is derived from an EMBL/GenBank/DDBJ whole genome shotgun (WGS) entry which is preliminary data.</text>
</comment>
<feature type="domain" description="Secretin N-terminal" evidence="7">
    <location>
        <begin position="200"/>
        <end position="278"/>
    </location>
</feature>
<dbReference type="EMBL" id="QYUO01000003">
    <property type="protein sequence ID" value="RJF92121.1"/>
    <property type="molecule type" value="Genomic_DNA"/>
</dbReference>
<dbReference type="Proteomes" id="UP000265955">
    <property type="component" value="Unassembled WGS sequence"/>
</dbReference>
<dbReference type="RefSeq" id="WP_119772006.1">
    <property type="nucleotide sequence ID" value="NZ_QYUO01000003.1"/>
</dbReference>
<dbReference type="Pfam" id="PF00263">
    <property type="entry name" value="Secretin"/>
    <property type="match status" value="1"/>
</dbReference>
<keyword evidence="9" id="KW-1185">Reference proteome</keyword>
<evidence type="ECO:0000256" key="3">
    <source>
        <dbReference type="ARBA" id="ARBA00023136"/>
    </source>
</evidence>